<dbReference type="AlphaFoldDB" id="A0A1M7CSN4"/>
<keyword evidence="2" id="KW-1185">Reference proteome</keyword>
<accession>A0A1M7CSN4</accession>
<protein>
    <submittedName>
        <fullName evidence="1">Uncharacterized protein</fullName>
    </submittedName>
</protein>
<proteinExistence type="predicted"/>
<dbReference type="RefSeq" id="WP_245772739.1">
    <property type="nucleotide sequence ID" value="NZ_FRCF01000002.1"/>
</dbReference>
<reference evidence="1 2" key="1">
    <citation type="submission" date="2016-11" db="EMBL/GenBank/DDBJ databases">
        <authorList>
            <person name="Jaros S."/>
            <person name="Januszkiewicz K."/>
            <person name="Wedrychowicz H."/>
        </authorList>
    </citation>
    <scope>NUCLEOTIDE SEQUENCE [LARGE SCALE GENOMIC DNA]</scope>
    <source>
        <strain evidence="1 2">DSM 16010</strain>
    </source>
</reference>
<sequence length="184" mass="21851">MNAEGIGEVKEESRIISYRVLNEYLDGINLPKTIEEVLAYKYTLDDKELRFITSANDYLRTHEKYETYKVKEAHCMGTCLTDFTRVGIYFLLEDEIVTVNTSNLNKESFKWEVFHFPFTQIEELDLTIEQGMTEYDYEAGILYIRVRNDKGLRRTHVIRNVNPRHFQCFEKFYENIRQSKSITG</sequence>
<dbReference type="EMBL" id="FRCF01000002">
    <property type="protein sequence ID" value="SHL70252.1"/>
    <property type="molecule type" value="Genomic_DNA"/>
</dbReference>
<evidence type="ECO:0000313" key="2">
    <source>
        <dbReference type="Proteomes" id="UP000184206"/>
    </source>
</evidence>
<name>A0A1M7CSN4_9BACL</name>
<dbReference type="STRING" id="1123231.SAMN02745189_00880"/>
<organism evidence="1 2">
    <name type="scientific">Lacicoccus alkaliphilus DSM 16010</name>
    <dbReference type="NCBI Taxonomy" id="1123231"/>
    <lineage>
        <taxon>Bacteria</taxon>
        <taxon>Bacillati</taxon>
        <taxon>Bacillota</taxon>
        <taxon>Bacilli</taxon>
        <taxon>Bacillales</taxon>
        <taxon>Salinicoccaceae</taxon>
        <taxon>Lacicoccus</taxon>
    </lineage>
</organism>
<dbReference type="Proteomes" id="UP000184206">
    <property type="component" value="Unassembled WGS sequence"/>
</dbReference>
<evidence type="ECO:0000313" key="1">
    <source>
        <dbReference type="EMBL" id="SHL70252.1"/>
    </source>
</evidence>
<gene>
    <name evidence="1" type="ORF">SAMN02745189_00880</name>
</gene>